<dbReference type="Gene3D" id="1.20.58.530">
    <property type="match status" value="1"/>
</dbReference>
<dbReference type="AlphaFoldDB" id="A0A5C6P7E3"/>
<dbReference type="InterPro" id="IPR027417">
    <property type="entry name" value="P-loop_NTPase"/>
</dbReference>
<evidence type="ECO:0000256" key="5">
    <source>
        <dbReference type="ARBA" id="ARBA00023203"/>
    </source>
</evidence>
<keyword evidence="10" id="KW-1185">Reference proteome</keyword>
<name>A0A5C6P7E3_9TELE</name>
<gene>
    <name evidence="9" type="ORF">D4764_14G0001310</name>
</gene>
<dbReference type="GO" id="GO:0016020">
    <property type="term" value="C:membrane"/>
    <property type="evidence" value="ECO:0007669"/>
    <property type="project" value="TreeGrafter"/>
</dbReference>
<comment type="caution">
    <text evidence="9">The sequence shown here is derived from an EMBL/GenBank/DDBJ whole genome shotgun (WGS) entry which is preliminary data.</text>
</comment>
<evidence type="ECO:0000256" key="2">
    <source>
        <dbReference type="ARBA" id="ARBA00022840"/>
    </source>
</evidence>
<feature type="domain" description="Myosin motor" evidence="8">
    <location>
        <begin position="51"/>
        <end position="810"/>
    </location>
</feature>
<reference evidence="9 10" key="1">
    <citation type="submission" date="2019-04" db="EMBL/GenBank/DDBJ databases">
        <title>Chromosome genome assembly for Takifugu flavidus.</title>
        <authorList>
            <person name="Xiao S."/>
        </authorList>
    </citation>
    <scope>NUCLEOTIDE SEQUENCE [LARGE SCALE GENOMIC DNA]</scope>
    <source>
        <strain evidence="9">HTHZ2018</strain>
        <tissue evidence="9">Muscle</tissue>
    </source>
</reference>
<evidence type="ECO:0000256" key="7">
    <source>
        <dbReference type="SAM" id="MobiDB-lite"/>
    </source>
</evidence>
<dbReference type="Gene3D" id="1.20.120.720">
    <property type="entry name" value="Myosin VI head, motor domain, U50 subdomain"/>
    <property type="match status" value="1"/>
</dbReference>
<dbReference type="GO" id="GO:0005737">
    <property type="term" value="C:cytoplasm"/>
    <property type="evidence" value="ECO:0007669"/>
    <property type="project" value="TreeGrafter"/>
</dbReference>
<dbReference type="Proteomes" id="UP000324091">
    <property type="component" value="Chromosome 14"/>
</dbReference>
<dbReference type="InterPro" id="IPR001609">
    <property type="entry name" value="Myosin_head_motor_dom-like"/>
</dbReference>
<evidence type="ECO:0000256" key="3">
    <source>
        <dbReference type="ARBA" id="ARBA00023123"/>
    </source>
</evidence>
<dbReference type="PANTHER" id="PTHR13140:SF289">
    <property type="entry name" value="UNCONVENTIONAL MYOSIN-XIX"/>
    <property type="match status" value="1"/>
</dbReference>
<sequence>MNSADIRPTAGAGLGRGGRPCFVRRAASPSSLNDPLDGDIQAFLTEEDQLHTYDDLTKVNPVTPTTVLKCLQARYRLQVFYTHAGCTLVALNPFQPVPHLYSQDVMLEYHCAPQPQEFKPHVFIVAEEAYRNVRGQLHPVNQSLVVSGESGAGKTRMGGAGTGSRGPRIGGAGTGSRGPRMGGAGPAAEGHVWVGPGPAAEGHTWTSRCLMKYYATVAASSSVDQSQDTVERIERRVLDSNPIMEAFGNACTLRNNNSSRFGKYIQLQLDSSQLLVGASVQTYLLEKTRVACQPVDERNFHIFYQMMNGATDLQRKEWKMAHGQRFAWLPASEKTLEEDGFQETLEAMGHLGISAGTQRQIFKILAGILQLGNVTFSTSLDESQPCSLDEESKDFLQGAAELLCVSAEELQTCLRVRTLQAGKHSLAKPCSQAESSTRRNCLAKVTYARLFEWLVTFINNSICADASVWTNFIGVLDVYGFECFGVNNLEQLCINYANEKLQQHFVAHYLRAQQEEYVSEGLEWSFVKYQDNQSCLDLMEGGPVGVFSLLNEESRLNRASDAQTLRVRLEKELSNNPSISWDRFSREPHFTVAHYAGGVSYQIQGMVEKNKDPVPPELISLLLKSDVPLLRHIFSGKDPKDQSSKELSKVTVVSKFKNSLESLMKILHSTTPHYTRCIKPNPDCQPMTFQEEQVTSQLRACGIVETIHISAAGFPIRIPFKDFLQRYGIIGKHSGSKSGGDSADHGLTGVKEACQEVKKLLHVVFQHTQRDLLISLDQERHNALVHCGRTKVFLSQPMVTASAGGSEEDDPVSVCLHHPVLLAAVPAPPTPFLPTVCHPDPSSGAVVAGQEEAEEVGQSSCRHPEHLEKVEDSIKIPRRGRAGRCQGPSRGRSSWFDPCCEGARLGAALPHPGAVTVRGWPMGLALASAPSITVSMTATGLQKMMSVMASLNLPSRRGEYKVETNQCTRELASIRAQPKGSVKLHCQRSPLLYADRQPDLKSDVTGFNEILLEKTL</sequence>
<dbReference type="SMART" id="SM00242">
    <property type="entry name" value="MYSc"/>
    <property type="match status" value="1"/>
</dbReference>
<dbReference type="Pfam" id="PF00063">
    <property type="entry name" value="Myosin_head"/>
    <property type="match status" value="2"/>
</dbReference>
<keyword evidence="2" id="KW-0067">ATP-binding</keyword>
<keyword evidence="4" id="KW-0505">Motor protein</keyword>
<keyword evidence="5 6" id="KW-0009">Actin-binding</keyword>
<comment type="similarity">
    <text evidence="6">Belongs to the TRAFAC class myosin-kinesin ATPase superfamily. Myosin family.</text>
</comment>
<evidence type="ECO:0000313" key="10">
    <source>
        <dbReference type="Proteomes" id="UP000324091"/>
    </source>
</evidence>
<feature type="region of interest" description="Disordered" evidence="7">
    <location>
        <begin position="148"/>
        <end position="185"/>
    </location>
</feature>
<dbReference type="GO" id="GO:0007015">
    <property type="term" value="P:actin filament organization"/>
    <property type="evidence" value="ECO:0007669"/>
    <property type="project" value="TreeGrafter"/>
</dbReference>
<dbReference type="GO" id="GO:0051015">
    <property type="term" value="F:actin filament binding"/>
    <property type="evidence" value="ECO:0007669"/>
    <property type="project" value="TreeGrafter"/>
</dbReference>
<keyword evidence="3 6" id="KW-0518">Myosin</keyword>
<dbReference type="GO" id="GO:0000146">
    <property type="term" value="F:microfilament motor activity"/>
    <property type="evidence" value="ECO:0007669"/>
    <property type="project" value="TreeGrafter"/>
</dbReference>
<organism evidence="9 10">
    <name type="scientific">Takifugu flavidus</name>
    <name type="common">sansaifugu</name>
    <dbReference type="NCBI Taxonomy" id="433684"/>
    <lineage>
        <taxon>Eukaryota</taxon>
        <taxon>Metazoa</taxon>
        <taxon>Chordata</taxon>
        <taxon>Craniata</taxon>
        <taxon>Vertebrata</taxon>
        <taxon>Euteleostomi</taxon>
        <taxon>Actinopterygii</taxon>
        <taxon>Neopterygii</taxon>
        <taxon>Teleostei</taxon>
        <taxon>Neoteleostei</taxon>
        <taxon>Acanthomorphata</taxon>
        <taxon>Eupercaria</taxon>
        <taxon>Tetraodontiformes</taxon>
        <taxon>Tetradontoidea</taxon>
        <taxon>Tetraodontidae</taxon>
        <taxon>Takifugu</taxon>
    </lineage>
</organism>
<proteinExistence type="inferred from homology"/>
<dbReference type="SUPFAM" id="SSF52540">
    <property type="entry name" value="P-loop containing nucleoside triphosphate hydrolases"/>
    <property type="match status" value="2"/>
</dbReference>
<protein>
    <submittedName>
        <fullName evidence="9">Unconventional myosin-XIX</fullName>
    </submittedName>
</protein>
<dbReference type="PROSITE" id="PS51456">
    <property type="entry name" value="MYOSIN_MOTOR"/>
    <property type="match status" value="1"/>
</dbReference>
<dbReference type="Gene3D" id="6.20.240.20">
    <property type="match status" value="1"/>
</dbReference>
<comment type="caution">
    <text evidence="6">Lacks conserved residue(s) required for the propagation of feature annotation.</text>
</comment>
<dbReference type="InterPro" id="IPR036961">
    <property type="entry name" value="Kinesin_motor_dom_sf"/>
</dbReference>
<accession>A0A5C6P7E3</accession>
<feature type="region of interest" description="Actin-binding" evidence="6">
    <location>
        <begin position="660"/>
        <end position="682"/>
    </location>
</feature>
<feature type="compositionally biased region" description="Gly residues" evidence="7">
    <location>
        <begin position="156"/>
        <end position="185"/>
    </location>
</feature>
<keyword evidence="1" id="KW-0547">Nucleotide-binding</keyword>
<evidence type="ECO:0000256" key="1">
    <source>
        <dbReference type="ARBA" id="ARBA00022741"/>
    </source>
</evidence>
<dbReference type="EMBL" id="RHFK02000006">
    <property type="protein sequence ID" value="TWW74130.1"/>
    <property type="molecule type" value="Genomic_DNA"/>
</dbReference>
<evidence type="ECO:0000259" key="8">
    <source>
        <dbReference type="PROSITE" id="PS51456"/>
    </source>
</evidence>
<dbReference type="Gene3D" id="3.40.850.10">
    <property type="entry name" value="Kinesin motor domain"/>
    <property type="match status" value="2"/>
</dbReference>
<evidence type="ECO:0000313" key="9">
    <source>
        <dbReference type="EMBL" id="TWW74130.1"/>
    </source>
</evidence>
<dbReference type="PANTHER" id="PTHR13140">
    <property type="entry name" value="MYOSIN"/>
    <property type="match status" value="1"/>
</dbReference>
<dbReference type="GO" id="GO:0016459">
    <property type="term" value="C:myosin complex"/>
    <property type="evidence" value="ECO:0007669"/>
    <property type="project" value="UniProtKB-KW"/>
</dbReference>
<dbReference type="Gene3D" id="1.10.10.820">
    <property type="match status" value="1"/>
</dbReference>
<dbReference type="PRINTS" id="PR00193">
    <property type="entry name" value="MYOSINHEAVY"/>
</dbReference>
<evidence type="ECO:0000256" key="6">
    <source>
        <dbReference type="PROSITE-ProRule" id="PRU00782"/>
    </source>
</evidence>
<evidence type="ECO:0000256" key="4">
    <source>
        <dbReference type="ARBA" id="ARBA00023175"/>
    </source>
</evidence>
<dbReference type="GO" id="GO:0005524">
    <property type="term" value="F:ATP binding"/>
    <property type="evidence" value="ECO:0007669"/>
    <property type="project" value="UniProtKB-KW"/>
</dbReference>